<proteinExistence type="predicted"/>
<accession>A0ACC3Z752</accession>
<comment type="caution">
    <text evidence="1">The sequence shown here is derived from an EMBL/GenBank/DDBJ whole genome shotgun (WGS) entry which is preliminary data.</text>
</comment>
<dbReference type="Proteomes" id="UP000805649">
    <property type="component" value="Unassembled WGS sequence"/>
</dbReference>
<sequence length="63" mass="6727">MAKFSIVLLLAASSLAFGSPAAVQPEARQAAGCQPDYTVCREGWAWCCYSSSSCYEFAPPMPC</sequence>
<name>A0ACC3Z752_COLTU</name>
<evidence type="ECO:0000313" key="2">
    <source>
        <dbReference type="Proteomes" id="UP000805649"/>
    </source>
</evidence>
<reference evidence="1 2" key="1">
    <citation type="journal article" date="2020" name="Phytopathology">
        <title>Genome Sequence Resources of Colletotrichum truncatum, C. plurivorum, C. musicola, and C. sojae: Four Species Pathogenic to Soybean (Glycine max).</title>
        <authorList>
            <person name="Rogerio F."/>
            <person name="Boufleur T.R."/>
            <person name="Ciampi-Guillardi M."/>
            <person name="Sukno S.A."/>
            <person name="Thon M.R."/>
            <person name="Massola Junior N.S."/>
            <person name="Baroncelli R."/>
        </authorList>
    </citation>
    <scope>NUCLEOTIDE SEQUENCE [LARGE SCALE GENOMIC DNA]</scope>
    <source>
        <strain evidence="1 2">CMES1059</strain>
    </source>
</reference>
<organism evidence="1 2">
    <name type="scientific">Colletotrichum truncatum</name>
    <name type="common">Anthracnose fungus</name>
    <name type="synonym">Colletotrichum capsici</name>
    <dbReference type="NCBI Taxonomy" id="5467"/>
    <lineage>
        <taxon>Eukaryota</taxon>
        <taxon>Fungi</taxon>
        <taxon>Dikarya</taxon>
        <taxon>Ascomycota</taxon>
        <taxon>Pezizomycotina</taxon>
        <taxon>Sordariomycetes</taxon>
        <taxon>Hypocreomycetidae</taxon>
        <taxon>Glomerellales</taxon>
        <taxon>Glomerellaceae</taxon>
        <taxon>Colletotrichum</taxon>
        <taxon>Colletotrichum truncatum species complex</taxon>
    </lineage>
</organism>
<evidence type="ECO:0000313" key="1">
    <source>
        <dbReference type="EMBL" id="KAL0939825.1"/>
    </source>
</evidence>
<gene>
    <name evidence="1" type="ORF">CTRU02_206435</name>
</gene>
<keyword evidence="2" id="KW-1185">Reference proteome</keyword>
<protein>
    <submittedName>
        <fullName evidence="1">Uncharacterized protein</fullName>
    </submittedName>
</protein>
<dbReference type="EMBL" id="VUJX02000003">
    <property type="protein sequence ID" value="KAL0939825.1"/>
    <property type="molecule type" value="Genomic_DNA"/>
</dbReference>